<keyword evidence="11" id="KW-1185">Reference proteome</keyword>
<keyword evidence="9" id="KW-1133">Transmembrane helix</keyword>
<evidence type="ECO:0000256" key="3">
    <source>
        <dbReference type="ARBA" id="ARBA00005432"/>
    </source>
</evidence>
<dbReference type="EMBL" id="JALJOS010000080">
    <property type="protein sequence ID" value="KAK9816306.1"/>
    <property type="molecule type" value="Genomic_DNA"/>
</dbReference>
<dbReference type="GO" id="GO:1904423">
    <property type="term" value="C:dehydrodolichyl diphosphate synthase complex"/>
    <property type="evidence" value="ECO:0007669"/>
    <property type="project" value="InterPro"/>
</dbReference>
<keyword evidence="6" id="KW-0460">Magnesium</keyword>
<comment type="caution">
    <text evidence="10">The sequence shown here is derived from an EMBL/GenBank/DDBJ whole genome shotgun (WGS) entry which is preliminary data.</text>
</comment>
<feature type="transmembrane region" description="Helical" evidence="9">
    <location>
        <begin position="15"/>
        <end position="35"/>
    </location>
</feature>
<gene>
    <name evidence="10" type="ORF">WJX74_005982</name>
</gene>
<dbReference type="PANTHER" id="PTHR21528:SF0">
    <property type="entry name" value="DEHYDRODOLICHYL DIPHOSPHATE SYNTHASE COMPLEX SUBUNIT NUS1"/>
    <property type="match status" value="1"/>
</dbReference>
<evidence type="ECO:0000313" key="11">
    <source>
        <dbReference type="Proteomes" id="UP001438707"/>
    </source>
</evidence>
<keyword evidence="5" id="KW-0808">Transferase</keyword>
<proteinExistence type="inferred from homology"/>
<dbReference type="AlphaFoldDB" id="A0AAW1Q3A9"/>
<comment type="catalytic activity">
    <reaction evidence="7">
        <text>n isopentenyl diphosphate + (2E,6E)-farnesyl diphosphate = a di-trans,poly-cis-polyprenyl diphosphate + n diphosphate</text>
        <dbReference type="Rhea" id="RHEA:53008"/>
        <dbReference type="Rhea" id="RHEA-COMP:19494"/>
        <dbReference type="ChEBI" id="CHEBI:33019"/>
        <dbReference type="ChEBI" id="CHEBI:128769"/>
        <dbReference type="ChEBI" id="CHEBI:136960"/>
        <dbReference type="ChEBI" id="CHEBI:175763"/>
        <dbReference type="EC" id="2.5.1.87"/>
    </reaction>
</comment>
<dbReference type="GO" id="GO:0045547">
    <property type="term" value="F:ditrans,polycis-polyprenyl diphosphate synthase [(2E,6E)-farnesyl diphosphate specific] activity"/>
    <property type="evidence" value="ECO:0007669"/>
    <property type="project" value="UniProtKB-EC"/>
</dbReference>
<organism evidence="10 11">
    <name type="scientific">Apatococcus lobatus</name>
    <dbReference type="NCBI Taxonomy" id="904363"/>
    <lineage>
        <taxon>Eukaryota</taxon>
        <taxon>Viridiplantae</taxon>
        <taxon>Chlorophyta</taxon>
        <taxon>core chlorophytes</taxon>
        <taxon>Trebouxiophyceae</taxon>
        <taxon>Chlorellales</taxon>
        <taxon>Chlorellaceae</taxon>
        <taxon>Apatococcus</taxon>
    </lineage>
</organism>
<keyword evidence="9" id="KW-0472">Membrane</keyword>
<comment type="cofactor">
    <cofactor evidence="1">
        <name>Mg(2+)</name>
        <dbReference type="ChEBI" id="CHEBI:18420"/>
    </cofactor>
</comment>
<evidence type="ECO:0000256" key="5">
    <source>
        <dbReference type="ARBA" id="ARBA00022679"/>
    </source>
</evidence>
<evidence type="ECO:0000256" key="9">
    <source>
        <dbReference type="SAM" id="Phobius"/>
    </source>
</evidence>
<dbReference type="EC" id="2.5.1.87" evidence="4"/>
<comment type="pathway">
    <text evidence="2">Protein modification; protein glycosylation.</text>
</comment>
<name>A0AAW1Q3A9_9CHLO</name>
<protein>
    <recommendedName>
        <fullName evidence="4">ditrans,polycis-polyprenyl diphosphate synthase [(2E,6E)-farnesyldiphosphate specific]</fullName>
        <ecNumber evidence="4">2.5.1.87</ecNumber>
    </recommendedName>
</protein>
<reference evidence="10 11" key="1">
    <citation type="journal article" date="2024" name="Nat. Commun.">
        <title>Phylogenomics reveals the evolutionary origins of lichenization in chlorophyte algae.</title>
        <authorList>
            <person name="Puginier C."/>
            <person name="Libourel C."/>
            <person name="Otte J."/>
            <person name="Skaloud P."/>
            <person name="Haon M."/>
            <person name="Grisel S."/>
            <person name="Petersen M."/>
            <person name="Berrin J.G."/>
            <person name="Delaux P.M."/>
            <person name="Dal Grande F."/>
            <person name="Keller J."/>
        </authorList>
    </citation>
    <scope>NUCLEOTIDE SEQUENCE [LARGE SCALE GENOMIC DNA]</scope>
    <source>
        <strain evidence="10 11">SAG 2145</strain>
    </source>
</reference>
<dbReference type="Proteomes" id="UP001438707">
    <property type="component" value="Unassembled WGS sequence"/>
</dbReference>
<feature type="region of interest" description="Disordered" evidence="8">
    <location>
        <begin position="126"/>
        <end position="155"/>
    </location>
</feature>
<feature type="compositionally biased region" description="Low complexity" evidence="8">
    <location>
        <begin position="126"/>
        <end position="145"/>
    </location>
</feature>
<comment type="similarity">
    <text evidence="3">Belongs to the UPP synthase family.</text>
</comment>
<keyword evidence="9" id="KW-0812">Transmembrane</keyword>
<evidence type="ECO:0000256" key="6">
    <source>
        <dbReference type="ARBA" id="ARBA00022842"/>
    </source>
</evidence>
<dbReference type="InterPro" id="IPR038887">
    <property type="entry name" value="Nus1/NgBR"/>
</dbReference>
<sequence length="177" mass="19846">MVSWPHALRKAVCRALKVFLLYLLHTLVLFVRWLAKVKRAVAASLHSKYYRADTFKQSDRLPVVGVVIAQQTGPKDLERVALLLSWINQLGARSIMLYEPTGTLKSAALDLQAQLRDIPAWDHQPQLQGMQNGLGSNQQSSLQSGEPPWTHPQQLNAIGDIPEAMHNFASTQQRFGK</sequence>
<evidence type="ECO:0000256" key="8">
    <source>
        <dbReference type="SAM" id="MobiDB-lite"/>
    </source>
</evidence>
<dbReference type="GO" id="GO:0005789">
    <property type="term" value="C:endoplasmic reticulum membrane"/>
    <property type="evidence" value="ECO:0007669"/>
    <property type="project" value="TreeGrafter"/>
</dbReference>
<evidence type="ECO:0000256" key="4">
    <source>
        <dbReference type="ARBA" id="ARBA00012596"/>
    </source>
</evidence>
<accession>A0AAW1Q3A9</accession>
<evidence type="ECO:0000256" key="1">
    <source>
        <dbReference type="ARBA" id="ARBA00001946"/>
    </source>
</evidence>
<evidence type="ECO:0000256" key="2">
    <source>
        <dbReference type="ARBA" id="ARBA00004922"/>
    </source>
</evidence>
<evidence type="ECO:0000313" key="10">
    <source>
        <dbReference type="EMBL" id="KAK9816306.1"/>
    </source>
</evidence>
<dbReference type="PANTHER" id="PTHR21528">
    <property type="entry name" value="DEHYDRODOLICHYL DIPHOSPHATE SYNTHASE COMPLEX SUBUNIT NUS1"/>
    <property type="match status" value="1"/>
</dbReference>
<evidence type="ECO:0000256" key="7">
    <source>
        <dbReference type="ARBA" id="ARBA00047353"/>
    </source>
</evidence>